<dbReference type="EMBL" id="LAZR01037399">
    <property type="protein sequence ID" value="KKL22316.1"/>
    <property type="molecule type" value="Genomic_DNA"/>
</dbReference>
<gene>
    <name evidence="2" type="ORF">LCGC14_2436650</name>
</gene>
<evidence type="ECO:0000313" key="2">
    <source>
        <dbReference type="EMBL" id="KKL22316.1"/>
    </source>
</evidence>
<evidence type="ECO:0008006" key="3">
    <source>
        <dbReference type="Google" id="ProtNLM"/>
    </source>
</evidence>
<accession>A0A0F9DXC5</accession>
<proteinExistence type="predicted"/>
<evidence type="ECO:0000256" key="1">
    <source>
        <dbReference type="SAM" id="Coils"/>
    </source>
</evidence>
<name>A0A0F9DXC5_9ZZZZ</name>
<organism evidence="2">
    <name type="scientific">marine sediment metagenome</name>
    <dbReference type="NCBI Taxonomy" id="412755"/>
    <lineage>
        <taxon>unclassified sequences</taxon>
        <taxon>metagenomes</taxon>
        <taxon>ecological metagenomes</taxon>
    </lineage>
</organism>
<sequence>MSEFDPPQERPHQEPTDKDFMAAHIEALEADKAALEQRVEKLSGVAKEAERIATEAHLAADHYAYDLMRTVLRPLVGNMEMSVEQALTEEEK</sequence>
<keyword evidence="1" id="KW-0175">Coiled coil</keyword>
<protein>
    <recommendedName>
        <fullName evidence="3">Nucleotide exchange factor GrpE</fullName>
    </recommendedName>
</protein>
<feature type="coiled-coil region" evidence="1">
    <location>
        <begin position="18"/>
        <end position="52"/>
    </location>
</feature>
<dbReference type="AlphaFoldDB" id="A0A0F9DXC5"/>
<reference evidence="2" key="1">
    <citation type="journal article" date="2015" name="Nature">
        <title>Complex archaea that bridge the gap between prokaryotes and eukaryotes.</title>
        <authorList>
            <person name="Spang A."/>
            <person name="Saw J.H."/>
            <person name="Jorgensen S.L."/>
            <person name="Zaremba-Niedzwiedzka K."/>
            <person name="Martijn J."/>
            <person name="Lind A.E."/>
            <person name="van Eijk R."/>
            <person name="Schleper C."/>
            <person name="Guy L."/>
            <person name="Ettema T.J."/>
        </authorList>
    </citation>
    <scope>NUCLEOTIDE SEQUENCE</scope>
</reference>
<comment type="caution">
    <text evidence="2">The sequence shown here is derived from an EMBL/GenBank/DDBJ whole genome shotgun (WGS) entry which is preliminary data.</text>
</comment>